<name>A0AB33Z167_9GAMM</name>
<evidence type="ECO:0000259" key="6">
    <source>
        <dbReference type="PROSITE" id="PS50801"/>
    </source>
</evidence>
<feature type="domain" description="STAS" evidence="6">
    <location>
        <begin position="449"/>
        <end position="563"/>
    </location>
</feature>
<protein>
    <submittedName>
        <fullName evidence="7">Sulfate transporter, permease protein</fullName>
    </submittedName>
</protein>
<feature type="transmembrane region" description="Helical" evidence="5">
    <location>
        <begin position="395"/>
        <end position="425"/>
    </location>
</feature>
<dbReference type="SUPFAM" id="SSF52091">
    <property type="entry name" value="SpoIIaa-like"/>
    <property type="match status" value="1"/>
</dbReference>
<proteinExistence type="predicted"/>
<reference evidence="7 8" key="1">
    <citation type="journal article" date="2013" name="Genome Announc.">
        <title>Genome Sequence of the Pyrene- and Fluoranthene-Degrading Bacterium Cycloclasticus sp. Strain PY97M.</title>
        <authorList>
            <person name="Cui Z."/>
            <person name="Xu G."/>
            <person name="Li Q."/>
            <person name="Gao W."/>
            <person name="Zheng L."/>
        </authorList>
    </citation>
    <scope>NUCLEOTIDE SEQUENCE [LARGE SCALE GENOMIC DNA]</scope>
    <source>
        <strain evidence="7 8">PY97M</strain>
    </source>
</reference>
<evidence type="ECO:0000256" key="5">
    <source>
        <dbReference type="SAM" id="Phobius"/>
    </source>
</evidence>
<comment type="subcellular location">
    <subcellularLocation>
        <location evidence="1">Membrane</location>
        <topology evidence="1">Multi-pass membrane protein</topology>
    </subcellularLocation>
</comment>
<dbReference type="PROSITE" id="PS50801">
    <property type="entry name" value="STAS"/>
    <property type="match status" value="1"/>
</dbReference>
<comment type="caution">
    <text evidence="7">The sequence shown here is derived from an EMBL/GenBank/DDBJ whole genome shotgun (WGS) entry which is preliminary data.</text>
</comment>
<evidence type="ECO:0000313" key="8">
    <source>
        <dbReference type="Proteomes" id="UP000015462"/>
    </source>
</evidence>
<dbReference type="RefSeq" id="WP_016390488.1">
    <property type="nucleotide sequence ID" value="NZ_KE646808.1"/>
</dbReference>
<dbReference type="InterPro" id="IPR036513">
    <property type="entry name" value="STAS_dom_sf"/>
</dbReference>
<evidence type="ECO:0000256" key="1">
    <source>
        <dbReference type="ARBA" id="ARBA00004141"/>
    </source>
</evidence>
<dbReference type="CDD" id="cd07042">
    <property type="entry name" value="STAS_SulP_like_sulfate_transporter"/>
    <property type="match status" value="1"/>
</dbReference>
<keyword evidence="2 5" id="KW-0812">Transmembrane</keyword>
<feature type="transmembrane region" description="Helical" evidence="5">
    <location>
        <begin position="173"/>
        <end position="191"/>
    </location>
</feature>
<dbReference type="NCBIfam" id="TIGR00815">
    <property type="entry name" value="sulP"/>
    <property type="match status" value="1"/>
</dbReference>
<dbReference type="InterPro" id="IPR001902">
    <property type="entry name" value="SLC26A/SulP_fam"/>
</dbReference>
<organism evidence="7 8">
    <name type="scientific">Cycloclasticus pugetii</name>
    <dbReference type="NCBI Taxonomy" id="34068"/>
    <lineage>
        <taxon>Bacteria</taxon>
        <taxon>Pseudomonadati</taxon>
        <taxon>Pseudomonadota</taxon>
        <taxon>Gammaproteobacteria</taxon>
        <taxon>Thiotrichales</taxon>
        <taxon>Piscirickettsiaceae</taxon>
        <taxon>Cycloclasticus</taxon>
    </lineage>
</organism>
<evidence type="ECO:0000313" key="7">
    <source>
        <dbReference type="EMBL" id="EPD12927.1"/>
    </source>
</evidence>
<dbReference type="PANTHER" id="PTHR11814">
    <property type="entry name" value="SULFATE TRANSPORTER"/>
    <property type="match status" value="1"/>
</dbReference>
<evidence type="ECO:0000256" key="3">
    <source>
        <dbReference type="ARBA" id="ARBA00022989"/>
    </source>
</evidence>
<keyword evidence="4 5" id="KW-0472">Membrane</keyword>
<feature type="transmembrane region" description="Helical" evidence="5">
    <location>
        <begin position="211"/>
        <end position="231"/>
    </location>
</feature>
<sequence>MLLPSWIKTYQTAQLKGDLIAGVIVAIVLIPQSMAYGLLAGLPAEVALYSSVLPIILYTAFGSSRTLAIGPVGIMSLMTGATIAELGISNIDEVINAANTLALLTGIILLLMRAARLGSIINFLSHPVVSGFISASAIIIALSQVKHIVGLNITEGLAPYQAITHIVTQLPQGHLVTSILGVCSLMLLWWFKGPLANLLKKRAFNPNSIKFISNSGPLIVAVTGTLVVYYFHLNTRFEVSVVGYIPPGLPHIILPNYDEQLFKQLLPSALLIALIGYLESVSIAKSMAGQKRQKIDANKELLGLSAANVSSALSGGYPVAGGFGRSMVNFTAGANSPLASIITACLVGLTLSVLTPLFFFLPKAALSAVIIFAVLPLIDTHTLKHTWRYDRTEATLMLITFLTVLFINVESGILAGIIISIGLYLHRSSQPHIAVVGQVGNSEHYRNIKRYKVKTDKEILAIRVDENLYFANTNYLEDNIMGLVADNQSINHIVLICQSISFIDTSALQSLSDILYRLEKANIQLHLAEIKGPVMDKLKDTEFLKKIGTENIFLSTHQAITTLQARR</sequence>
<evidence type="ECO:0000256" key="4">
    <source>
        <dbReference type="ARBA" id="ARBA00023136"/>
    </source>
</evidence>
<feature type="transmembrane region" description="Helical" evidence="5">
    <location>
        <begin position="94"/>
        <end position="111"/>
    </location>
</feature>
<feature type="transmembrane region" description="Helical" evidence="5">
    <location>
        <begin position="20"/>
        <end position="40"/>
    </location>
</feature>
<dbReference type="InterPro" id="IPR002645">
    <property type="entry name" value="STAS_dom"/>
</dbReference>
<feature type="transmembrane region" description="Helical" evidence="5">
    <location>
        <begin position="123"/>
        <end position="142"/>
    </location>
</feature>
<feature type="transmembrane region" description="Helical" evidence="5">
    <location>
        <begin position="338"/>
        <end position="359"/>
    </location>
</feature>
<feature type="transmembrane region" description="Helical" evidence="5">
    <location>
        <begin position="265"/>
        <end position="284"/>
    </location>
</feature>
<dbReference type="Pfam" id="PF00916">
    <property type="entry name" value="Sulfate_transp"/>
    <property type="match status" value="1"/>
</dbReference>
<evidence type="ECO:0000256" key="2">
    <source>
        <dbReference type="ARBA" id="ARBA00022692"/>
    </source>
</evidence>
<dbReference type="InterPro" id="IPR011547">
    <property type="entry name" value="SLC26A/SulP_dom"/>
</dbReference>
<dbReference type="Gene3D" id="3.30.750.24">
    <property type="entry name" value="STAS domain"/>
    <property type="match status" value="1"/>
</dbReference>
<gene>
    <name evidence="7" type="ORF">L196_07184</name>
</gene>
<dbReference type="Proteomes" id="UP000015462">
    <property type="component" value="Unassembled WGS sequence"/>
</dbReference>
<dbReference type="GO" id="GO:0016020">
    <property type="term" value="C:membrane"/>
    <property type="evidence" value="ECO:0007669"/>
    <property type="project" value="UniProtKB-SubCell"/>
</dbReference>
<feature type="transmembrane region" description="Helical" evidence="5">
    <location>
        <begin position="365"/>
        <end position="383"/>
    </location>
</feature>
<accession>A0AB33Z167</accession>
<dbReference type="EMBL" id="ASHL01000005">
    <property type="protein sequence ID" value="EPD12927.1"/>
    <property type="molecule type" value="Genomic_DNA"/>
</dbReference>
<dbReference type="Pfam" id="PF01740">
    <property type="entry name" value="STAS"/>
    <property type="match status" value="1"/>
</dbReference>
<keyword evidence="8" id="KW-1185">Reference proteome</keyword>
<dbReference type="GO" id="GO:0055085">
    <property type="term" value="P:transmembrane transport"/>
    <property type="evidence" value="ECO:0007669"/>
    <property type="project" value="InterPro"/>
</dbReference>
<keyword evidence="3 5" id="KW-1133">Transmembrane helix</keyword>
<dbReference type="AlphaFoldDB" id="A0AB33Z167"/>
<feature type="transmembrane region" description="Helical" evidence="5">
    <location>
        <begin position="46"/>
        <end position="61"/>
    </location>
</feature>